<feature type="compositionally biased region" description="Basic and acidic residues" evidence="1">
    <location>
        <begin position="683"/>
        <end position="692"/>
    </location>
</feature>
<feature type="compositionally biased region" description="Acidic residues" evidence="1">
    <location>
        <begin position="411"/>
        <end position="475"/>
    </location>
</feature>
<feature type="compositionally biased region" description="Gly residues" evidence="1">
    <location>
        <begin position="233"/>
        <end position="249"/>
    </location>
</feature>
<protein>
    <submittedName>
        <fullName evidence="2">Uncharacterized protein</fullName>
    </submittedName>
</protein>
<proteinExistence type="predicted"/>
<accession>A0A7S1VUW2</accession>
<reference evidence="2" key="1">
    <citation type="submission" date="2021-01" db="EMBL/GenBank/DDBJ databases">
        <authorList>
            <person name="Corre E."/>
            <person name="Pelletier E."/>
            <person name="Niang G."/>
            <person name="Scheremetjew M."/>
            <person name="Finn R."/>
            <person name="Kale V."/>
            <person name="Holt S."/>
            <person name="Cochrane G."/>
            <person name="Meng A."/>
            <person name="Brown T."/>
            <person name="Cohen L."/>
        </authorList>
    </citation>
    <scope>NUCLEOTIDE SEQUENCE</scope>
    <source>
        <strain evidence="2">CCMP 410</strain>
    </source>
</reference>
<feature type="compositionally biased region" description="Basic and acidic residues" evidence="1">
    <location>
        <begin position="319"/>
        <end position="330"/>
    </location>
</feature>
<dbReference type="AlphaFoldDB" id="A0A7S1VUW2"/>
<organism evidence="2">
    <name type="scientific">Grammatophora oceanica</name>
    <dbReference type="NCBI Taxonomy" id="210454"/>
    <lineage>
        <taxon>Eukaryota</taxon>
        <taxon>Sar</taxon>
        <taxon>Stramenopiles</taxon>
        <taxon>Ochrophyta</taxon>
        <taxon>Bacillariophyta</taxon>
        <taxon>Fragilariophyceae</taxon>
        <taxon>Fragilariophycidae</taxon>
        <taxon>Rhabdonematales</taxon>
        <taxon>Grammatophoraceae</taxon>
        <taxon>Grammatophora</taxon>
    </lineage>
</organism>
<feature type="region of interest" description="Disordered" evidence="1">
    <location>
        <begin position="532"/>
        <end position="589"/>
    </location>
</feature>
<feature type="compositionally biased region" description="Low complexity" evidence="1">
    <location>
        <begin position="331"/>
        <end position="346"/>
    </location>
</feature>
<feature type="region of interest" description="Disordered" evidence="1">
    <location>
        <begin position="372"/>
        <end position="516"/>
    </location>
</feature>
<feature type="region of interest" description="Disordered" evidence="1">
    <location>
        <begin position="267"/>
        <end position="352"/>
    </location>
</feature>
<feature type="compositionally biased region" description="Acidic residues" evidence="1">
    <location>
        <begin position="614"/>
        <end position="652"/>
    </location>
</feature>
<feature type="compositionally biased region" description="Gly residues" evidence="1">
    <location>
        <begin position="378"/>
        <end position="409"/>
    </location>
</feature>
<evidence type="ECO:0000313" key="2">
    <source>
        <dbReference type="EMBL" id="CAD9310069.1"/>
    </source>
</evidence>
<feature type="region of interest" description="Disordered" evidence="1">
    <location>
        <begin position="228"/>
        <end position="252"/>
    </location>
</feature>
<feature type="compositionally biased region" description="Acidic residues" evidence="1">
    <location>
        <begin position="552"/>
        <end position="565"/>
    </location>
</feature>
<dbReference type="EMBL" id="HBGK01050083">
    <property type="protein sequence ID" value="CAD9310069.1"/>
    <property type="molecule type" value="Transcribed_RNA"/>
</dbReference>
<name>A0A7S1VUW2_9STRA</name>
<sequence>MRDIVMRLREDEEFAKTIYADCPRLQLLLEEHPDLKPIFEDPKLVRINFEKVYRDAGGVLPEDEKKQWFFMRWYNWIMDKVAIITNHPFFRIFKFLMIIKRVLGLLSPTKGLGAIKAFFTASFFENMEPPEAPEGVDIDLESEQAKAQLNAAADHMEDPEVQEKMQDLLEGDPEELEEEIENDKMLRDLRDSNELCSEMMADPETMKILVDPENLRALGECPDLIEQDFADGFSGGDGMDGGGMDGGGMDVDPEVEAQEDALLDDIPEEEPELEEPEVEAEEGEAEGEDAEGEDEEGEDGEEEEDEEEEDDDGGSPMDDVEKTEKTDPKTANKNQSKAQKQQQRQQESLEEGEGVDKVAIAGMAGGLAVGALGSLGLDLGGFSGFGFGGGGAEDLGVDVGGGELEGVGDVGLEDPGLEDPGFEDPTEGVLDEDVAEAEDDLLEDLEGEEEEEEEEGGFGDNMQEEFEDMEGEEVEAGNKSKAKGAQQQQRGAGDPNNPDAPEGEKEGGGGIGGALWGATFGAAAATMVGAVGGIVGDDGGYLDTLHGAVEDHQDEQEEEEEDEDEEGKKAKGAGDGDADVADKKKKGGFFGAAGSILSSAVQDHIKSSTLGEILGDDAAEQLEDDLDDHEEEFEEEEEEDEDGSDKDDSDDEDGRKKAGDGGDDDDEDDRKPAARGAEDDDEGAGKPEEQKKRGAFSSFGRNK</sequence>
<gene>
    <name evidence="2" type="ORF">GOCE00092_LOCUS26313</name>
</gene>
<feature type="compositionally biased region" description="Acidic residues" evidence="1">
    <location>
        <begin position="267"/>
        <end position="313"/>
    </location>
</feature>
<feature type="compositionally biased region" description="Low complexity" evidence="1">
    <location>
        <begin position="477"/>
        <end position="493"/>
    </location>
</feature>
<evidence type="ECO:0000256" key="1">
    <source>
        <dbReference type="SAM" id="MobiDB-lite"/>
    </source>
</evidence>
<feature type="region of interest" description="Disordered" evidence="1">
    <location>
        <begin position="611"/>
        <end position="703"/>
    </location>
</feature>